<keyword evidence="2" id="KW-1185">Reference proteome</keyword>
<dbReference type="AlphaFoldDB" id="F2JVI1"/>
<gene>
    <name evidence="1" type="ordered locus">Marme_1252</name>
</gene>
<proteinExistence type="predicted"/>
<dbReference type="PATRIC" id="fig|717774.3.peg.1300"/>
<evidence type="ECO:0000313" key="1">
    <source>
        <dbReference type="EMBL" id="ADZ90525.1"/>
    </source>
</evidence>
<accession>F2JVI1</accession>
<protein>
    <submittedName>
        <fullName evidence="1">Uncharacterized protein</fullName>
    </submittedName>
</protein>
<dbReference type="EMBL" id="CP002583">
    <property type="protein sequence ID" value="ADZ90525.1"/>
    <property type="molecule type" value="Genomic_DNA"/>
</dbReference>
<dbReference type="HOGENOM" id="CLU_2554264_0_0_6"/>
<sequence length="82" mass="9461">MLSENSIVARNDSSRLLFFHFLQKNVGHNSSFAITSKAAYFPIDYKNKSDTTQKYDYIERSIFYHSSIFLAFRLKGALNGLD</sequence>
<evidence type="ECO:0000313" key="2">
    <source>
        <dbReference type="Proteomes" id="UP000001062"/>
    </source>
</evidence>
<dbReference type="KEGG" id="mme:Marme_1252"/>
<dbReference type="STRING" id="717774.Marme_1252"/>
<reference evidence="1 2" key="1">
    <citation type="journal article" date="2012" name="Stand. Genomic Sci.">
        <title>Complete genome sequence of the melanogenic marine bacterium Marinomonas mediterranea type strain (MMB-1(T)).</title>
        <authorList>
            <person name="Lucas-Elio P."/>
            <person name="Goodwin L."/>
            <person name="Woyke T."/>
            <person name="Pitluck S."/>
            <person name="Nolan M."/>
            <person name="Kyrpides N.C."/>
            <person name="Detter J.C."/>
            <person name="Copeland A."/>
            <person name="Teshima H."/>
            <person name="Bruce D."/>
            <person name="Detter C."/>
            <person name="Tapia R."/>
            <person name="Han S."/>
            <person name="Land M.L."/>
            <person name="Ivanova N."/>
            <person name="Mikhailova N."/>
            <person name="Johnston A.W."/>
            <person name="Sanchez-Amat A."/>
        </authorList>
    </citation>
    <scope>NUCLEOTIDE SEQUENCE [LARGE SCALE GENOMIC DNA]</scope>
    <source>
        <strain evidence="2">ATCC 700492 / JCM 21426 / NBRC 103028 / MMB-1</strain>
    </source>
</reference>
<name>F2JVI1_MARM1</name>
<organism evidence="1 2">
    <name type="scientific">Marinomonas mediterranea (strain ATCC 700492 / JCM 21426 / NBRC 103028 / MMB-1)</name>
    <dbReference type="NCBI Taxonomy" id="717774"/>
    <lineage>
        <taxon>Bacteria</taxon>
        <taxon>Pseudomonadati</taxon>
        <taxon>Pseudomonadota</taxon>
        <taxon>Gammaproteobacteria</taxon>
        <taxon>Oceanospirillales</taxon>
        <taxon>Oceanospirillaceae</taxon>
        <taxon>Marinomonas</taxon>
    </lineage>
</organism>
<dbReference type="Proteomes" id="UP000001062">
    <property type="component" value="Chromosome"/>
</dbReference>